<comment type="caution">
    <text evidence="2">The sequence shown here is derived from an EMBL/GenBank/DDBJ whole genome shotgun (WGS) entry which is preliminary data.</text>
</comment>
<name>A0AAU9X4C2_9CNID</name>
<dbReference type="EMBL" id="CALNXJ010000029">
    <property type="protein sequence ID" value="CAH3135733.1"/>
    <property type="molecule type" value="Genomic_DNA"/>
</dbReference>
<dbReference type="Proteomes" id="UP001159428">
    <property type="component" value="Unassembled WGS sequence"/>
</dbReference>
<sequence length="177" mass="19634">MLISVNTVHIKGMSLYNRYHVKALQCFTENEVCPLRHPVCPACPKFSAPQTQPDTSTGASEGNEVELFDNSNKLVCRGVVTAQAMVHGRALKTGWAAVMIQDILSKGKVEPWQEYPTHSGEVEEGSFVAWPTAYIQPRREALQTARPKQNLSETQGLKDALHPDKFVSPGTIMSRDR</sequence>
<proteinExistence type="predicted"/>
<evidence type="ECO:0000313" key="3">
    <source>
        <dbReference type="Proteomes" id="UP001159428"/>
    </source>
</evidence>
<feature type="compositionally biased region" description="Polar residues" evidence="1">
    <location>
        <begin position="146"/>
        <end position="155"/>
    </location>
</feature>
<organism evidence="2 3">
    <name type="scientific">Pocillopora meandrina</name>
    <dbReference type="NCBI Taxonomy" id="46732"/>
    <lineage>
        <taxon>Eukaryota</taxon>
        <taxon>Metazoa</taxon>
        <taxon>Cnidaria</taxon>
        <taxon>Anthozoa</taxon>
        <taxon>Hexacorallia</taxon>
        <taxon>Scleractinia</taxon>
        <taxon>Astrocoeniina</taxon>
        <taxon>Pocilloporidae</taxon>
        <taxon>Pocillopora</taxon>
    </lineage>
</organism>
<dbReference type="AlphaFoldDB" id="A0AAU9X4C2"/>
<protein>
    <submittedName>
        <fullName evidence="2">Uncharacterized protein</fullName>
    </submittedName>
</protein>
<feature type="region of interest" description="Disordered" evidence="1">
    <location>
        <begin position="141"/>
        <end position="177"/>
    </location>
</feature>
<reference evidence="2 3" key="1">
    <citation type="submission" date="2022-05" db="EMBL/GenBank/DDBJ databases">
        <authorList>
            <consortium name="Genoscope - CEA"/>
            <person name="William W."/>
        </authorList>
    </citation>
    <scope>NUCLEOTIDE SEQUENCE [LARGE SCALE GENOMIC DNA]</scope>
</reference>
<keyword evidence="3" id="KW-1185">Reference proteome</keyword>
<evidence type="ECO:0000313" key="2">
    <source>
        <dbReference type="EMBL" id="CAH3135733.1"/>
    </source>
</evidence>
<evidence type="ECO:0000256" key="1">
    <source>
        <dbReference type="SAM" id="MobiDB-lite"/>
    </source>
</evidence>
<gene>
    <name evidence="2" type="ORF">PMEA_00015877</name>
</gene>
<accession>A0AAU9X4C2</accession>